<accession>A0A0N9ZX38</accession>
<reference evidence="2" key="1">
    <citation type="submission" date="2015-05" db="EMBL/GenBank/DDBJ databases">
        <authorList>
            <person name="Oh H.-M."/>
            <person name="Yang J.-A."/>
            <person name="Cho J.-C."/>
            <person name="Kang I."/>
        </authorList>
    </citation>
    <scope>NUCLEOTIDE SEQUENCE [LARGE SCALE GENOMIC DNA]</scope>
    <source>
        <strain evidence="2">IMCC 12053</strain>
    </source>
</reference>
<name>A0A0N9ZX38_9RHOB</name>
<dbReference type="EMBL" id="CP012023">
    <property type="protein sequence ID" value="ALI54638.1"/>
    <property type="molecule type" value="Genomic_DNA"/>
</dbReference>
<dbReference type="KEGG" id="cmar:IMCC12053_690"/>
<evidence type="ECO:0000313" key="2">
    <source>
        <dbReference type="Proteomes" id="UP000064920"/>
    </source>
</evidence>
<protein>
    <submittedName>
        <fullName evidence="1">Uncharacterized protein</fullName>
    </submittedName>
</protein>
<sequence>MFKTPAKSSRLMSVLLAAPLAALCAAPILAADTNSDNEYAPLMEMYMTLTVSNWVADATVLDAIRAQNAKTSGLSEAEIIALDDEWRASDETGALQRGVLETASSDFLRDMVAASDGMVSEVFVTDAVGLNVAASVATSDYWQGDEDKFSMTYSVGVDAIHIGDMEVDASTGAYQGQASMTITDPDTGAPIGSVTVGLLPDFF</sequence>
<dbReference type="AlphaFoldDB" id="A0A0N9ZX38"/>
<dbReference type="PATRIC" id="fig|1397108.4.peg.715"/>
<dbReference type="RefSeq" id="WP_062215720.1">
    <property type="nucleotide sequence ID" value="NZ_CP012023.1"/>
</dbReference>
<keyword evidence="2" id="KW-1185">Reference proteome</keyword>
<organism evidence="1 2">
    <name type="scientific">Celeribacter marinus</name>
    <dbReference type="NCBI Taxonomy" id="1397108"/>
    <lineage>
        <taxon>Bacteria</taxon>
        <taxon>Pseudomonadati</taxon>
        <taxon>Pseudomonadota</taxon>
        <taxon>Alphaproteobacteria</taxon>
        <taxon>Rhodobacterales</taxon>
        <taxon>Roseobacteraceae</taxon>
        <taxon>Celeribacter</taxon>
    </lineage>
</organism>
<dbReference type="STRING" id="1397108.IMCC12053_690"/>
<evidence type="ECO:0000313" key="1">
    <source>
        <dbReference type="EMBL" id="ALI54638.1"/>
    </source>
</evidence>
<dbReference type="Proteomes" id="UP000064920">
    <property type="component" value="Chromosome"/>
</dbReference>
<gene>
    <name evidence="1" type="ORF">IMCC12053_690</name>
</gene>
<proteinExistence type="predicted"/>